<dbReference type="SMART" id="SM00357">
    <property type="entry name" value="CSP"/>
    <property type="match status" value="1"/>
</dbReference>
<dbReference type="Gene3D" id="2.40.50.140">
    <property type="entry name" value="Nucleic acid-binding proteins"/>
    <property type="match status" value="1"/>
</dbReference>
<organism evidence="4">
    <name type="scientific">Alexandrium andersonii</name>
    <dbReference type="NCBI Taxonomy" id="327968"/>
    <lineage>
        <taxon>Eukaryota</taxon>
        <taxon>Sar</taxon>
        <taxon>Alveolata</taxon>
        <taxon>Dinophyceae</taxon>
        <taxon>Gonyaulacales</taxon>
        <taxon>Pyrocystaceae</taxon>
        <taxon>Alexandrium</taxon>
    </lineage>
</organism>
<evidence type="ECO:0000259" key="2">
    <source>
        <dbReference type="PROSITE" id="PS50102"/>
    </source>
</evidence>
<dbReference type="InterPro" id="IPR035979">
    <property type="entry name" value="RBD_domain_sf"/>
</dbReference>
<keyword evidence="1" id="KW-0694">RNA-binding</keyword>
<reference evidence="4" key="1">
    <citation type="submission" date="2021-01" db="EMBL/GenBank/DDBJ databases">
        <authorList>
            <person name="Corre E."/>
            <person name="Pelletier E."/>
            <person name="Niang G."/>
            <person name="Scheremetjew M."/>
            <person name="Finn R."/>
            <person name="Kale V."/>
            <person name="Holt S."/>
            <person name="Cochrane G."/>
            <person name="Meng A."/>
            <person name="Brown T."/>
            <person name="Cohen L."/>
        </authorList>
    </citation>
    <scope>NUCLEOTIDE SEQUENCE</scope>
    <source>
        <strain evidence="4">CCMP2222</strain>
    </source>
</reference>
<protein>
    <submittedName>
        <fullName evidence="4">Uncharacterized protein</fullName>
    </submittedName>
</protein>
<dbReference type="EMBL" id="HBGQ01102041">
    <property type="protein sequence ID" value="CAD9543308.1"/>
    <property type="molecule type" value="Transcribed_RNA"/>
</dbReference>
<dbReference type="InterPro" id="IPR000504">
    <property type="entry name" value="RRM_dom"/>
</dbReference>
<dbReference type="PROSITE" id="PS50102">
    <property type="entry name" value="RRM"/>
    <property type="match status" value="1"/>
</dbReference>
<dbReference type="Pfam" id="PF00313">
    <property type="entry name" value="CSD"/>
    <property type="match status" value="1"/>
</dbReference>
<evidence type="ECO:0000259" key="3">
    <source>
        <dbReference type="PROSITE" id="PS51857"/>
    </source>
</evidence>
<dbReference type="CDD" id="cd04458">
    <property type="entry name" value="CSP_CDS"/>
    <property type="match status" value="1"/>
</dbReference>
<feature type="domain" description="CSD" evidence="3">
    <location>
        <begin position="100"/>
        <end position="170"/>
    </location>
</feature>
<dbReference type="InterPro" id="IPR002059">
    <property type="entry name" value="CSP_DNA-bd"/>
</dbReference>
<gene>
    <name evidence="4" type="ORF">AAND1436_LOCUS48795</name>
</gene>
<evidence type="ECO:0000256" key="1">
    <source>
        <dbReference type="PROSITE-ProRule" id="PRU00176"/>
    </source>
</evidence>
<dbReference type="PANTHER" id="PTHR46565">
    <property type="entry name" value="COLD SHOCK DOMAIN PROTEIN 2"/>
    <property type="match status" value="1"/>
</dbReference>
<dbReference type="SUPFAM" id="SSF54928">
    <property type="entry name" value="RNA-binding domain, RBD"/>
    <property type="match status" value="1"/>
</dbReference>
<dbReference type="PANTHER" id="PTHR46565:SF20">
    <property type="entry name" value="COLD SHOCK DOMAIN-CONTAINING PROTEIN 4"/>
    <property type="match status" value="1"/>
</dbReference>
<dbReference type="InterPro" id="IPR012340">
    <property type="entry name" value="NA-bd_OB-fold"/>
</dbReference>
<dbReference type="SUPFAM" id="SSF50249">
    <property type="entry name" value="Nucleic acid-binding proteins"/>
    <property type="match status" value="1"/>
</dbReference>
<sequence>MAVFACGFDFDTPKERILSHFEQVGAVSELQVVGRAAALVFFVDPGSALLATMILNETFLPGHRRYMTVRLESDHACRQRSGYMGTHARLEDSARFSGELQTGTVIKFVSDRGFGYIAPDSEEPDVFVHFSAIQGSGFRELQEGQRVSFGVEPDPKGKGKGSVRAVAVSIL</sequence>
<dbReference type="InterPro" id="IPR011129">
    <property type="entry name" value="CSD"/>
</dbReference>
<evidence type="ECO:0000313" key="4">
    <source>
        <dbReference type="EMBL" id="CAD9543308.1"/>
    </source>
</evidence>
<dbReference type="GO" id="GO:0003723">
    <property type="term" value="F:RNA binding"/>
    <property type="evidence" value="ECO:0007669"/>
    <property type="project" value="UniProtKB-UniRule"/>
</dbReference>
<dbReference type="PROSITE" id="PS51857">
    <property type="entry name" value="CSD_2"/>
    <property type="match status" value="1"/>
</dbReference>
<name>A0A7S2JBN8_9DINO</name>
<accession>A0A7S2JBN8</accession>
<feature type="domain" description="RRM" evidence="2">
    <location>
        <begin position="1"/>
        <end position="74"/>
    </location>
</feature>
<dbReference type="AlphaFoldDB" id="A0A7S2JBN8"/>
<proteinExistence type="predicted"/>
<dbReference type="PRINTS" id="PR00050">
    <property type="entry name" value="COLDSHOCK"/>
</dbReference>